<name>A0A1I1B8F0_9GAMM</name>
<keyword evidence="2" id="KW-1185">Reference proteome</keyword>
<dbReference type="EMBL" id="FOKJ01000053">
    <property type="protein sequence ID" value="SFB46347.1"/>
    <property type="molecule type" value="Genomic_DNA"/>
</dbReference>
<evidence type="ECO:0000313" key="2">
    <source>
        <dbReference type="Proteomes" id="UP000198861"/>
    </source>
</evidence>
<accession>A0A1I1B8F0</accession>
<evidence type="ECO:0000313" key="1">
    <source>
        <dbReference type="EMBL" id="SFB46347.1"/>
    </source>
</evidence>
<dbReference type="RefSeq" id="WP_141108044.1">
    <property type="nucleotide sequence ID" value="NZ_FOKJ01000053.1"/>
</dbReference>
<gene>
    <name evidence="1" type="ORF">SAMN04244571_02999</name>
</gene>
<comment type="caution">
    <text evidence="1">The sequence shown here is derived from an EMBL/GenBank/DDBJ whole genome shotgun (WGS) entry which is preliminary data.</text>
</comment>
<proteinExistence type="predicted"/>
<reference evidence="1 2" key="1">
    <citation type="submission" date="2016-10" db="EMBL/GenBank/DDBJ databases">
        <authorList>
            <person name="Varghese N."/>
            <person name="Submissions S."/>
        </authorList>
    </citation>
    <scope>NUCLEOTIDE SEQUENCE [LARGE SCALE GENOMIC DNA]</scope>
    <source>
        <strain evidence="1 2">DSM 282</strain>
    </source>
</reference>
<dbReference type="Proteomes" id="UP000198861">
    <property type="component" value="Unassembled WGS sequence"/>
</dbReference>
<sequence>MASKAKTMAELTCSCCRRRCDDVGGLVKRGVAWVCDDCDRLDDDRDLDVEGWEERRRQHLAEAQEY</sequence>
<organism evidence="1 2">
    <name type="scientific">Azotobacter beijerinckii</name>
    <dbReference type="NCBI Taxonomy" id="170623"/>
    <lineage>
        <taxon>Bacteria</taxon>
        <taxon>Pseudomonadati</taxon>
        <taxon>Pseudomonadota</taxon>
        <taxon>Gammaproteobacteria</taxon>
        <taxon>Pseudomonadales</taxon>
        <taxon>Pseudomonadaceae</taxon>
        <taxon>Azotobacter</taxon>
    </lineage>
</organism>
<protein>
    <submittedName>
        <fullName evidence="1">Uncharacterized protein</fullName>
    </submittedName>
</protein>